<dbReference type="PANTHER" id="PTHR35797:SF1">
    <property type="entry name" value="PROTEASE"/>
    <property type="match status" value="1"/>
</dbReference>
<feature type="transmembrane region" description="Helical" evidence="1">
    <location>
        <begin position="190"/>
        <end position="212"/>
    </location>
</feature>
<protein>
    <submittedName>
        <fullName evidence="3">CPBP family intramembrane metalloprotease</fullName>
    </submittedName>
</protein>
<dbReference type="InterPro" id="IPR042150">
    <property type="entry name" value="MmRce1-like"/>
</dbReference>
<dbReference type="InterPro" id="IPR003675">
    <property type="entry name" value="Rce1/LyrA-like_dom"/>
</dbReference>
<dbReference type="EMBL" id="VUNE01000001">
    <property type="protein sequence ID" value="MST61440.1"/>
    <property type="molecule type" value="Genomic_DNA"/>
</dbReference>
<dbReference type="AlphaFoldDB" id="A0A6N7WXP2"/>
<keyword evidence="3" id="KW-0645">Protease</keyword>
<feature type="transmembrane region" description="Helical" evidence="1">
    <location>
        <begin position="233"/>
        <end position="256"/>
    </location>
</feature>
<reference evidence="3 4" key="1">
    <citation type="submission" date="2019-08" db="EMBL/GenBank/DDBJ databases">
        <title>In-depth cultivation of the pig gut microbiome towards novel bacterial diversity and tailored functional studies.</title>
        <authorList>
            <person name="Wylensek D."/>
            <person name="Hitch T.C.A."/>
            <person name="Clavel T."/>
        </authorList>
    </citation>
    <scope>NUCLEOTIDE SEQUENCE [LARGE SCALE GENOMIC DNA]</scope>
    <source>
        <strain evidence="3 4">WCA-SAB-591-4A-A</strain>
    </source>
</reference>
<dbReference type="PANTHER" id="PTHR35797">
    <property type="entry name" value="PROTEASE-RELATED"/>
    <property type="match status" value="1"/>
</dbReference>
<keyword evidence="4" id="KW-1185">Reference proteome</keyword>
<feature type="transmembrane region" description="Helical" evidence="1">
    <location>
        <begin position="90"/>
        <end position="113"/>
    </location>
</feature>
<evidence type="ECO:0000313" key="3">
    <source>
        <dbReference type="EMBL" id="MST61440.1"/>
    </source>
</evidence>
<sequence>MKDSMLNGVNIEDNSNDIKEKSKNTENNDLMLFMLISFLIPFIMAIPLYLAKEKGLDTSIYPSLQMFIPAFAVMYILFKNKYIKKDSNMFSFMILYIICVVILCITAILYPFVGESISFITNIVMILSSIVGISYIWVMDKHLKEKAGISLDSRKKVLIVSLIFITLFFSRFLIAFLIEKNSIKEIISEFGVGKIFALLSLIPSFFLVYMPFFGEEYGWRYYLQPVLQKKFGMVKGVILLGVIWGLWHLPLNILFYSDGKTWMFSVCIQIIFCIGMSVLFSFAYGYTKSIWSVVIMHFLNNSLVGVFSNSIENQSYDVERIIATIVVVVLTQLWFVFSKYVRNENFRMPTIYERFNS</sequence>
<dbReference type="GO" id="GO:0006508">
    <property type="term" value="P:proteolysis"/>
    <property type="evidence" value="ECO:0007669"/>
    <property type="project" value="UniProtKB-KW"/>
</dbReference>
<dbReference type="GO" id="GO:0004175">
    <property type="term" value="F:endopeptidase activity"/>
    <property type="evidence" value="ECO:0007669"/>
    <property type="project" value="UniProtKB-ARBA"/>
</dbReference>
<feature type="transmembrane region" description="Helical" evidence="1">
    <location>
        <begin position="262"/>
        <end position="283"/>
    </location>
</feature>
<accession>A0A6N7WXP2</accession>
<proteinExistence type="predicted"/>
<gene>
    <name evidence="3" type="ORF">FYJ71_00390</name>
</gene>
<dbReference type="Proteomes" id="UP000440713">
    <property type="component" value="Unassembled WGS sequence"/>
</dbReference>
<dbReference type="GO" id="GO:0080120">
    <property type="term" value="P:CAAX-box protein maturation"/>
    <property type="evidence" value="ECO:0007669"/>
    <property type="project" value="UniProtKB-ARBA"/>
</dbReference>
<dbReference type="GO" id="GO:0008237">
    <property type="term" value="F:metallopeptidase activity"/>
    <property type="evidence" value="ECO:0007669"/>
    <property type="project" value="UniProtKB-KW"/>
</dbReference>
<keyword evidence="3" id="KW-0378">Hydrolase</keyword>
<dbReference type="RefSeq" id="WP_154536879.1">
    <property type="nucleotide sequence ID" value="NZ_VUNE01000001.1"/>
</dbReference>
<dbReference type="Pfam" id="PF02517">
    <property type="entry name" value="Rce1-like"/>
    <property type="match status" value="1"/>
</dbReference>
<name>A0A6N7WXP2_9FIRM</name>
<feature type="transmembrane region" description="Helical" evidence="1">
    <location>
        <begin position="158"/>
        <end position="178"/>
    </location>
</feature>
<keyword evidence="3" id="KW-0482">Metalloprotease</keyword>
<feature type="transmembrane region" description="Helical" evidence="1">
    <location>
        <begin position="30"/>
        <end position="48"/>
    </location>
</feature>
<keyword evidence="1" id="KW-1133">Transmembrane helix</keyword>
<feature type="transmembrane region" description="Helical" evidence="1">
    <location>
        <begin position="60"/>
        <end position="78"/>
    </location>
</feature>
<keyword evidence="1" id="KW-0472">Membrane</keyword>
<keyword evidence="1" id="KW-0812">Transmembrane</keyword>
<evidence type="ECO:0000256" key="1">
    <source>
        <dbReference type="SAM" id="Phobius"/>
    </source>
</evidence>
<feature type="transmembrane region" description="Helical" evidence="1">
    <location>
        <begin position="290"/>
        <end position="308"/>
    </location>
</feature>
<feature type="transmembrane region" description="Helical" evidence="1">
    <location>
        <begin position="119"/>
        <end position="138"/>
    </location>
</feature>
<feature type="transmembrane region" description="Helical" evidence="1">
    <location>
        <begin position="320"/>
        <end position="337"/>
    </location>
</feature>
<comment type="caution">
    <text evidence="3">The sequence shown here is derived from an EMBL/GenBank/DDBJ whole genome shotgun (WGS) entry which is preliminary data.</text>
</comment>
<evidence type="ECO:0000259" key="2">
    <source>
        <dbReference type="Pfam" id="PF02517"/>
    </source>
</evidence>
<evidence type="ECO:0000313" key="4">
    <source>
        <dbReference type="Proteomes" id="UP000440713"/>
    </source>
</evidence>
<organism evidence="3 4">
    <name type="scientific">Peptostreptococcus porci</name>
    <dbReference type="NCBI Taxonomy" id="2652282"/>
    <lineage>
        <taxon>Bacteria</taxon>
        <taxon>Bacillati</taxon>
        <taxon>Bacillota</taxon>
        <taxon>Clostridia</taxon>
        <taxon>Peptostreptococcales</taxon>
        <taxon>Peptostreptococcaceae</taxon>
        <taxon>Peptostreptococcus</taxon>
    </lineage>
</organism>
<feature type="domain" description="CAAX prenyl protease 2/Lysostaphin resistance protein A-like" evidence="2">
    <location>
        <begin position="201"/>
        <end position="302"/>
    </location>
</feature>